<evidence type="ECO:0000256" key="10">
    <source>
        <dbReference type="RuleBase" id="RU003756"/>
    </source>
</evidence>
<evidence type="ECO:0000259" key="12">
    <source>
        <dbReference type="PROSITE" id="PS00486"/>
    </source>
</evidence>
<dbReference type="Gene3D" id="3.40.1170.10">
    <property type="entry name" value="DNA repair protein MutS, domain I"/>
    <property type="match status" value="1"/>
</dbReference>
<keyword evidence="11" id="KW-0175">Coiled coil</keyword>
<dbReference type="Pfam" id="PF01624">
    <property type="entry name" value="MutS_I"/>
    <property type="match status" value="1"/>
</dbReference>
<evidence type="ECO:0000256" key="7">
    <source>
        <dbReference type="ARBA" id="ARBA00023204"/>
    </source>
</evidence>
<dbReference type="SUPFAM" id="SSF52540">
    <property type="entry name" value="P-loop containing nucleoside triphosphate hydrolases"/>
    <property type="match status" value="1"/>
</dbReference>
<dbReference type="InterPro" id="IPR007861">
    <property type="entry name" value="DNA_mismatch_repair_MutS_clamp"/>
</dbReference>
<evidence type="ECO:0000256" key="4">
    <source>
        <dbReference type="ARBA" id="ARBA00022763"/>
    </source>
</evidence>
<dbReference type="InterPro" id="IPR007696">
    <property type="entry name" value="DNA_mismatch_repair_MutS_core"/>
</dbReference>
<dbReference type="PANTHER" id="PTHR11361:SF34">
    <property type="entry name" value="DNA MISMATCH REPAIR PROTEIN MSH1, MITOCHONDRIAL"/>
    <property type="match status" value="1"/>
</dbReference>
<name>V6DHE5_9BACT</name>
<evidence type="ECO:0000313" key="14">
    <source>
        <dbReference type="Proteomes" id="UP000018769"/>
    </source>
</evidence>
<dbReference type="PANTHER" id="PTHR11361">
    <property type="entry name" value="DNA MISMATCH REPAIR PROTEIN MUTS FAMILY MEMBER"/>
    <property type="match status" value="1"/>
</dbReference>
<dbReference type="SMART" id="SM00534">
    <property type="entry name" value="MUTSac"/>
    <property type="match status" value="1"/>
</dbReference>
<keyword evidence="6 9" id="KW-0238">DNA-binding</keyword>
<reference evidence="13 14" key="1">
    <citation type="journal article" date="2015" name="Biol. Direct">
        <title>Babela massiliensis, a representative of a widespread bacterial phylum with unusual adaptations to parasitism in amoebae.</title>
        <authorList>
            <person name="Pagnier I."/>
            <person name="Yutin N."/>
            <person name="Croce O."/>
            <person name="Makarova K.S."/>
            <person name="Wolf Y.I."/>
            <person name="Benamar S."/>
            <person name="Raoult D."/>
            <person name="Koonin E.V."/>
            <person name="La Scola B."/>
        </authorList>
    </citation>
    <scope>NUCLEOTIDE SEQUENCE [LARGE SCALE GENOMIC DNA]</scope>
    <source>
        <strain evidence="14">BABL1</strain>
    </source>
</reference>
<feature type="coiled-coil region" evidence="11">
    <location>
        <begin position="522"/>
        <end position="549"/>
    </location>
</feature>
<protein>
    <recommendedName>
        <fullName evidence="2 9">DNA mismatch repair protein MutS</fullName>
    </recommendedName>
</protein>
<comment type="function">
    <text evidence="8 9">This protein is involved in the repair of mismatches in DNA. It is possible that it carries out the mismatch recognition step. This protein has a weak ATPase activity.</text>
</comment>
<dbReference type="SUPFAM" id="SSF48334">
    <property type="entry name" value="DNA repair protein MutS, domain III"/>
    <property type="match status" value="1"/>
</dbReference>
<dbReference type="InterPro" id="IPR045076">
    <property type="entry name" value="MutS"/>
</dbReference>
<dbReference type="InterPro" id="IPR016151">
    <property type="entry name" value="DNA_mismatch_repair_MutS_N"/>
</dbReference>
<dbReference type="HOGENOM" id="CLU_002472_3_1_7"/>
<dbReference type="Proteomes" id="UP000018769">
    <property type="component" value="Chromosome I"/>
</dbReference>
<dbReference type="KEGG" id="dpb:BABL1_gene_713"/>
<evidence type="ECO:0000313" key="13">
    <source>
        <dbReference type="EMBL" id="CDK31002.1"/>
    </source>
</evidence>
<dbReference type="InterPro" id="IPR017261">
    <property type="entry name" value="DNA_mismatch_repair_MutS/MSH"/>
</dbReference>
<dbReference type="eggNOG" id="COG0249">
    <property type="taxonomic scope" value="Bacteria"/>
</dbReference>
<dbReference type="InterPro" id="IPR036187">
    <property type="entry name" value="DNA_mismatch_repair_MutS_sf"/>
</dbReference>
<dbReference type="Gene3D" id="1.10.1420.10">
    <property type="match status" value="2"/>
</dbReference>
<proteinExistence type="inferred from homology"/>
<dbReference type="RefSeq" id="WP_023792979.1">
    <property type="nucleotide sequence ID" value="NC_023003.1"/>
</dbReference>
<dbReference type="InterPro" id="IPR000432">
    <property type="entry name" value="DNA_mismatch_repair_MutS_C"/>
</dbReference>
<dbReference type="InterPro" id="IPR007695">
    <property type="entry name" value="DNA_mismatch_repair_MutS-lik_N"/>
</dbReference>
<dbReference type="InterPro" id="IPR036678">
    <property type="entry name" value="MutS_con_dom_sf"/>
</dbReference>
<dbReference type="InterPro" id="IPR005748">
    <property type="entry name" value="DNA_mismatch_repair_MutS"/>
</dbReference>
<dbReference type="Gene3D" id="3.30.420.110">
    <property type="entry name" value="MutS, connector domain"/>
    <property type="match status" value="1"/>
</dbReference>
<keyword evidence="5 9" id="KW-0067">ATP-binding</keyword>
<dbReference type="EMBL" id="HG793133">
    <property type="protein sequence ID" value="CDK31002.1"/>
    <property type="molecule type" value="Genomic_DNA"/>
</dbReference>
<dbReference type="InterPro" id="IPR027417">
    <property type="entry name" value="P-loop_NTPase"/>
</dbReference>
<dbReference type="Gene3D" id="3.40.50.300">
    <property type="entry name" value="P-loop containing nucleotide triphosphate hydrolases"/>
    <property type="match status" value="1"/>
</dbReference>
<keyword evidence="7 9" id="KW-0234">DNA repair</keyword>
<dbReference type="FunFam" id="3.40.50.300:FF:000870">
    <property type="entry name" value="MutS protein homolog 4"/>
    <property type="match status" value="1"/>
</dbReference>
<dbReference type="GO" id="GO:0006298">
    <property type="term" value="P:mismatch repair"/>
    <property type="evidence" value="ECO:0007669"/>
    <property type="project" value="UniProtKB-UniRule"/>
</dbReference>
<keyword evidence="4 9" id="KW-0227">DNA damage</keyword>
<evidence type="ECO:0000256" key="8">
    <source>
        <dbReference type="ARBA" id="ARBA00024647"/>
    </source>
</evidence>
<evidence type="ECO:0000256" key="11">
    <source>
        <dbReference type="SAM" id="Coils"/>
    </source>
</evidence>
<organism evidence="13 14">
    <name type="scientific">Candidatus Babela massiliensis</name>
    <dbReference type="NCBI Taxonomy" id="673862"/>
    <lineage>
        <taxon>Bacteria</taxon>
        <taxon>Candidatus Babelota</taxon>
        <taxon>Candidatus Babeliae</taxon>
        <taxon>Candidatus Babeliales</taxon>
        <taxon>Candidatus Babeliaceae</taxon>
        <taxon>Candidatus Babela</taxon>
    </lineage>
</organism>
<accession>V6DHE5</accession>
<dbReference type="PROSITE" id="PS00486">
    <property type="entry name" value="DNA_MISMATCH_REPAIR_2"/>
    <property type="match status" value="1"/>
</dbReference>
<evidence type="ECO:0000256" key="9">
    <source>
        <dbReference type="HAMAP-Rule" id="MF_00096"/>
    </source>
</evidence>
<dbReference type="Pfam" id="PF00488">
    <property type="entry name" value="MutS_V"/>
    <property type="match status" value="1"/>
</dbReference>
<dbReference type="STRING" id="673862.BABL1_gene_713"/>
<dbReference type="PIRSF" id="PIRSF037677">
    <property type="entry name" value="DNA_mis_repair_Msh6"/>
    <property type="match status" value="1"/>
</dbReference>
<dbReference type="AlphaFoldDB" id="V6DHE5"/>
<evidence type="ECO:0000256" key="2">
    <source>
        <dbReference type="ARBA" id="ARBA00021982"/>
    </source>
</evidence>
<dbReference type="OrthoDB" id="9802448at2"/>
<sequence>MDSNKNKNNLTPLMKQYYDIKNEHPDTLLLFQVGDFYELFFEDAIKASSNLGLALTHRGTDANGHPIPLCGVPTHVLDHYLIKLVKAGFKVAVCDQLETPKAGKIVKRGITQVLTPGTLTDLKLLDEKSASYLCTFFPTIENNILIFAELLTGQLFITSIEDNTSKSIESEILRFMPDEIVIPDTKEAKKYISTFKQFSNVTVESFDILTNNFDTKTTILQESKIWFKEQFDQENNNIDNLKNTDAFNYGLATFYKFLKRNNEKALNQIKTLSIYNQEDFLILDAATQKNLELIKNSKDGSSKNTLFSVLDQAVTPMGSRTIKKWITRPLIKKDLIEKRLDSVEFLTQNIIFKENIIKYIQKIGDIERTIGRIALSRAQLHDYILLAQALEFVPLIKQELSTHAIDNKLLSAIGSKISDFSQIHNLLLDSINTDTTTQRLIKKGFNQEIDRLRNLIEHGAQEIFKLEKKEQERTGINSLKIRYNGAYGYSIEVTKANLNSIPNDYIRTQTLTNKERFTTQELKDLEYDISRANNDIEEIEKEVFAQIKREVEKYLNHLKKLSYSLSYLDALISLSQVAYNNNYSRPEFNGQKEIVIENGRHPVIEFNLKEKFIPNSTTLNQEQTLWIITGPNMGGKSTYLRQVALVCIMAQIGSFVPAKNANLFILDRVFTRIGASDNLSEGKSTFLVEMEETALICNQATENSLVILDEVGRGTSTFDGLAIAQAVIEHIYNNIKARCLFATHYHELTELNKKFKDIVLYHAASTKSEGSIVLLHKILPGIAESSFGLEVAKLAQLPKGLINRAQEILDNLNNKNIKDNIY</sequence>
<dbReference type="Pfam" id="PF05190">
    <property type="entry name" value="MutS_IV"/>
    <property type="match status" value="1"/>
</dbReference>
<evidence type="ECO:0000256" key="5">
    <source>
        <dbReference type="ARBA" id="ARBA00022840"/>
    </source>
</evidence>
<evidence type="ECO:0000256" key="6">
    <source>
        <dbReference type="ARBA" id="ARBA00023125"/>
    </source>
</evidence>
<dbReference type="GO" id="GO:0030983">
    <property type="term" value="F:mismatched DNA binding"/>
    <property type="evidence" value="ECO:0007669"/>
    <property type="project" value="InterPro"/>
</dbReference>
<dbReference type="CDD" id="cd03284">
    <property type="entry name" value="ABC_MutS1"/>
    <property type="match status" value="1"/>
</dbReference>
<dbReference type="HAMAP" id="MF_00096">
    <property type="entry name" value="MutS"/>
    <property type="match status" value="1"/>
</dbReference>
<feature type="domain" description="DNA mismatch repair proteins mutS family" evidence="12">
    <location>
        <begin position="704"/>
        <end position="720"/>
    </location>
</feature>
<dbReference type="GO" id="GO:0140664">
    <property type="term" value="F:ATP-dependent DNA damage sensor activity"/>
    <property type="evidence" value="ECO:0007669"/>
    <property type="project" value="InterPro"/>
</dbReference>
<feature type="binding site" evidence="9">
    <location>
        <begin position="630"/>
        <end position="637"/>
    </location>
    <ligand>
        <name>ATP</name>
        <dbReference type="ChEBI" id="CHEBI:30616"/>
    </ligand>
</feature>
<comment type="similarity">
    <text evidence="1 9 10">Belongs to the DNA mismatch repair MutS family.</text>
</comment>
<dbReference type="SMART" id="SM00533">
    <property type="entry name" value="MUTSd"/>
    <property type="match status" value="1"/>
</dbReference>
<evidence type="ECO:0000256" key="1">
    <source>
        <dbReference type="ARBA" id="ARBA00006271"/>
    </source>
</evidence>
<evidence type="ECO:0000256" key="3">
    <source>
        <dbReference type="ARBA" id="ARBA00022741"/>
    </source>
</evidence>
<dbReference type="NCBIfam" id="NF003810">
    <property type="entry name" value="PRK05399.1"/>
    <property type="match status" value="1"/>
</dbReference>
<dbReference type="Pfam" id="PF05188">
    <property type="entry name" value="MutS_II"/>
    <property type="match status" value="1"/>
</dbReference>
<dbReference type="SUPFAM" id="SSF53150">
    <property type="entry name" value="DNA repair protein MutS, domain II"/>
    <property type="match status" value="1"/>
</dbReference>
<gene>
    <name evidence="13" type="primary">mutS_2</name>
    <name evidence="9" type="synonym">mutS</name>
    <name evidence="13" type="ORF">BABL1_gene_713</name>
</gene>
<dbReference type="InterPro" id="IPR007860">
    <property type="entry name" value="DNA_mmatch_repair_MutS_con_dom"/>
</dbReference>
<keyword evidence="14" id="KW-1185">Reference proteome</keyword>
<dbReference type="GO" id="GO:0003684">
    <property type="term" value="F:damaged DNA binding"/>
    <property type="evidence" value="ECO:0007669"/>
    <property type="project" value="UniProtKB-UniRule"/>
</dbReference>
<dbReference type="SUPFAM" id="SSF55271">
    <property type="entry name" value="DNA repair protein MutS, domain I"/>
    <property type="match status" value="1"/>
</dbReference>
<dbReference type="GO" id="GO:0005524">
    <property type="term" value="F:ATP binding"/>
    <property type="evidence" value="ECO:0007669"/>
    <property type="project" value="UniProtKB-UniRule"/>
</dbReference>
<keyword evidence="3 9" id="KW-0547">Nucleotide-binding</keyword>
<dbReference type="Pfam" id="PF05192">
    <property type="entry name" value="MutS_III"/>
    <property type="match status" value="1"/>
</dbReference>
<dbReference type="NCBIfam" id="TIGR01070">
    <property type="entry name" value="mutS1"/>
    <property type="match status" value="1"/>
</dbReference>
<dbReference type="PATRIC" id="fig|673862.3.peg.893"/>